<gene>
    <name evidence="5" type="ORF">SAMN00777080_1324</name>
</gene>
<dbReference type="RefSeq" id="WP_231955510.1">
    <property type="nucleotide sequence ID" value="NZ_LT838813.1"/>
</dbReference>
<evidence type="ECO:0000256" key="1">
    <source>
        <dbReference type="ARBA" id="ARBA00010164"/>
    </source>
</evidence>
<evidence type="ECO:0000256" key="3">
    <source>
        <dbReference type="ARBA" id="ARBA00022777"/>
    </source>
</evidence>
<keyword evidence="6" id="KW-1185">Reference proteome</keyword>
<proteinExistence type="inferred from homology"/>
<dbReference type="GO" id="GO:0005829">
    <property type="term" value="C:cytosol"/>
    <property type="evidence" value="ECO:0007669"/>
    <property type="project" value="TreeGrafter"/>
</dbReference>
<dbReference type="InterPro" id="IPR012893">
    <property type="entry name" value="HipA-like_C"/>
</dbReference>
<dbReference type="EMBL" id="LT838813">
    <property type="protein sequence ID" value="SMD42760.1"/>
    <property type="molecule type" value="Genomic_DNA"/>
</dbReference>
<protein>
    <submittedName>
        <fullName evidence="5">Serine/threonine-protein kinase HipA</fullName>
    </submittedName>
</protein>
<keyword evidence="2" id="KW-0808">Transferase</keyword>
<sequence>MATEIRKRSIWVYADWSGLESPQLMGILQAELLRGREIFSFEYERDWLATSQAQILDPDLQLYGGKQFLNDPHKSNFGIFLDSSPDRWGRVLMRRKEAGMARAEERAEKNLYETDYLLGVFDGHRMGGLRFKSDPDGSFLSDDSRLASPPWASIRELEEISLRLEEDGVSDDPEYLNWLNMLVAPGSSLGGARPKASVLDQNQELWIAKFPSNSDDSDIGGWEMVVHTLAKKAGIQMAEGMAQKFSSRYHTFLTKRFDRRSDGSRIHFASAMTLLGYRDGQDYLDGISYLELAEFISIHSASVQEDLEQLWRRIVFSICVTNVDDHLRNHGFILTPAGWRLSPAYDINPIETGTGLKLNISENDNDLDLDLALEVIPFFRLKTANAEKVIQEVKTAVAGWRAVAAHLKIPKQQIESKAGAFQKAHI</sequence>
<name>A0A1W2H1E2_9BACT</name>
<comment type="similarity">
    <text evidence="1">Belongs to the HipA Ser/Thr kinase family.</text>
</comment>
<dbReference type="Pfam" id="PF07804">
    <property type="entry name" value="HipA_C"/>
    <property type="match status" value="1"/>
</dbReference>
<evidence type="ECO:0000259" key="4">
    <source>
        <dbReference type="Pfam" id="PF07804"/>
    </source>
</evidence>
<dbReference type="AlphaFoldDB" id="A0A1W2H1E2"/>
<evidence type="ECO:0000313" key="6">
    <source>
        <dbReference type="Proteomes" id="UP000192333"/>
    </source>
</evidence>
<keyword evidence="3 5" id="KW-0418">Kinase</keyword>
<dbReference type="GO" id="GO:0004674">
    <property type="term" value="F:protein serine/threonine kinase activity"/>
    <property type="evidence" value="ECO:0007669"/>
    <property type="project" value="TreeGrafter"/>
</dbReference>
<accession>A0A1W2H1E2</accession>
<dbReference type="PANTHER" id="PTHR37419">
    <property type="entry name" value="SERINE/THREONINE-PROTEIN KINASE TOXIN HIPA"/>
    <property type="match status" value="1"/>
</dbReference>
<organism evidence="5 6">
    <name type="scientific">Aquiflexum balticum DSM 16537</name>
    <dbReference type="NCBI Taxonomy" id="758820"/>
    <lineage>
        <taxon>Bacteria</taxon>
        <taxon>Pseudomonadati</taxon>
        <taxon>Bacteroidota</taxon>
        <taxon>Cytophagia</taxon>
        <taxon>Cytophagales</taxon>
        <taxon>Cyclobacteriaceae</taxon>
        <taxon>Aquiflexum</taxon>
    </lineage>
</organism>
<reference evidence="6" key="1">
    <citation type="submission" date="2017-04" db="EMBL/GenBank/DDBJ databases">
        <authorList>
            <person name="Varghese N."/>
            <person name="Submissions S."/>
        </authorList>
    </citation>
    <scope>NUCLEOTIDE SEQUENCE [LARGE SCALE GENOMIC DNA]</scope>
    <source>
        <strain evidence="6">DSM 16537</strain>
    </source>
</reference>
<evidence type="ECO:0000256" key="2">
    <source>
        <dbReference type="ARBA" id="ARBA00022679"/>
    </source>
</evidence>
<dbReference type="Gene3D" id="1.10.1070.20">
    <property type="match status" value="1"/>
</dbReference>
<feature type="domain" description="HipA-like C-terminal" evidence="4">
    <location>
        <begin position="187"/>
        <end position="400"/>
    </location>
</feature>
<dbReference type="Proteomes" id="UP000192333">
    <property type="component" value="Chromosome I"/>
</dbReference>
<dbReference type="InterPro" id="IPR052028">
    <property type="entry name" value="HipA_Ser/Thr_kinase"/>
</dbReference>
<dbReference type="STRING" id="758820.SAMN00777080_1324"/>
<evidence type="ECO:0000313" key="5">
    <source>
        <dbReference type="EMBL" id="SMD42760.1"/>
    </source>
</evidence>